<organism evidence="2 3">
    <name type="scientific">Rhodosorus marinus</name>
    <dbReference type="NCBI Taxonomy" id="101924"/>
    <lineage>
        <taxon>Eukaryota</taxon>
        <taxon>Rhodophyta</taxon>
        <taxon>Stylonematophyceae</taxon>
        <taxon>Stylonematales</taxon>
        <taxon>Stylonemataceae</taxon>
        <taxon>Rhodosorus</taxon>
    </lineage>
</organism>
<evidence type="ECO:0000313" key="3">
    <source>
        <dbReference type="Proteomes" id="UP001157974"/>
    </source>
</evidence>
<evidence type="ECO:0000256" key="1">
    <source>
        <dbReference type="SAM" id="MobiDB-lite"/>
    </source>
</evidence>
<proteinExistence type="predicted"/>
<gene>
    <name evidence="2" type="ORF">NDN08_004921</name>
</gene>
<reference evidence="2 3" key="1">
    <citation type="journal article" date="2023" name="Nat. Commun.">
        <title>Origin of minicircular mitochondrial genomes in red algae.</title>
        <authorList>
            <person name="Lee Y."/>
            <person name="Cho C.H."/>
            <person name="Lee Y.M."/>
            <person name="Park S.I."/>
            <person name="Yang J.H."/>
            <person name="West J.A."/>
            <person name="Bhattacharya D."/>
            <person name="Yoon H.S."/>
        </authorList>
    </citation>
    <scope>NUCLEOTIDE SEQUENCE [LARGE SCALE GENOMIC DNA]</scope>
    <source>
        <strain evidence="2 3">CCMP1338</strain>
        <tissue evidence="2">Whole cell</tissue>
    </source>
</reference>
<evidence type="ECO:0000313" key="2">
    <source>
        <dbReference type="EMBL" id="KAJ8901061.1"/>
    </source>
</evidence>
<name>A0AAV8UK88_9RHOD</name>
<accession>A0AAV8UK88</accession>
<dbReference type="AlphaFoldDB" id="A0AAV8UK88"/>
<sequence>MVRSKRPPTVNPKNLEQSLPSLYRKVGALKVDEEHPRTSFKRMVKILRAWAAEEFPDSDFYGEIVVRAENCSRSRHVQKLLREKRRESFLIRDRDRRDALLEDGILDETHWSEQQATPQHTEAVPAGLLMPDALQPEISEDQNSY</sequence>
<feature type="region of interest" description="Disordered" evidence="1">
    <location>
        <begin position="107"/>
        <end position="145"/>
    </location>
</feature>
<keyword evidence="3" id="KW-1185">Reference proteome</keyword>
<dbReference type="Proteomes" id="UP001157974">
    <property type="component" value="Unassembled WGS sequence"/>
</dbReference>
<protein>
    <submittedName>
        <fullName evidence="2">Uncharacterized protein</fullName>
    </submittedName>
</protein>
<dbReference type="EMBL" id="JAMWBK010000012">
    <property type="protein sequence ID" value="KAJ8901061.1"/>
    <property type="molecule type" value="Genomic_DNA"/>
</dbReference>
<comment type="caution">
    <text evidence="2">The sequence shown here is derived from an EMBL/GenBank/DDBJ whole genome shotgun (WGS) entry which is preliminary data.</text>
</comment>